<protein>
    <submittedName>
        <fullName evidence="1">Uncharacterized protein</fullName>
    </submittedName>
</protein>
<keyword evidence="2" id="KW-1185">Reference proteome</keyword>
<reference evidence="1 2" key="1">
    <citation type="submission" date="2016-07" db="EMBL/GenBank/DDBJ databases">
        <title>Pervasive Adenine N6-methylation of Active Genes in Fungi.</title>
        <authorList>
            <consortium name="DOE Joint Genome Institute"/>
            <person name="Mondo S.J."/>
            <person name="Dannebaum R.O."/>
            <person name="Kuo R.C."/>
            <person name="Labutti K."/>
            <person name="Haridas S."/>
            <person name="Kuo A."/>
            <person name="Salamov A."/>
            <person name="Ahrendt S.R."/>
            <person name="Lipzen A."/>
            <person name="Sullivan W."/>
            <person name="Andreopoulos W.B."/>
            <person name="Clum A."/>
            <person name="Lindquist E."/>
            <person name="Daum C."/>
            <person name="Ramamoorthy G.K."/>
            <person name="Gryganskyi A."/>
            <person name="Culley D."/>
            <person name="Magnuson J.K."/>
            <person name="James T.Y."/>
            <person name="O'Malley M.A."/>
            <person name="Stajich J.E."/>
            <person name="Spatafora J.W."/>
            <person name="Visel A."/>
            <person name="Grigoriev I.V."/>
        </authorList>
    </citation>
    <scope>NUCLEOTIDE SEQUENCE [LARGE SCALE GENOMIC DNA]</scope>
    <source>
        <strain evidence="1 2">NRRL 1336</strain>
    </source>
</reference>
<evidence type="ECO:0000313" key="1">
    <source>
        <dbReference type="EMBL" id="ORZ21672.1"/>
    </source>
</evidence>
<proteinExistence type="predicted"/>
<dbReference type="EMBL" id="MCGE01000005">
    <property type="protein sequence ID" value="ORZ21672.1"/>
    <property type="molecule type" value="Genomic_DNA"/>
</dbReference>
<organism evidence="1 2">
    <name type="scientific">Absidia repens</name>
    <dbReference type="NCBI Taxonomy" id="90262"/>
    <lineage>
        <taxon>Eukaryota</taxon>
        <taxon>Fungi</taxon>
        <taxon>Fungi incertae sedis</taxon>
        <taxon>Mucoromycota</taxon>
        <taxon>Mucoromycotina</taxon>
        <taxon>Mucoromycetes</taxon>
        <taxon>Mucorales</taxon>
        <taxon>Cunninghamellaceae</taxon>
        <taxon>Absidia</taxon>
    </lineage>
</organism>
<accession>A0A1X2IT31</accession>
<name>A0A1X2IT31_9FUNG</name>
<dbReference type="AlphaFoldDB" id="A0A1X2IT31"/>
<evidence type="ECO:0000313" key="2">
    <source>
        <dbReference type="Proteomes" id="UP000193560"/>
    </source>
</evidence>
<dbReference type="Proteomes" id="UP000193560">
    <property type="component" value="Unassembled WGS sequence"/>
</dbReference>
<dbReference type="OrthoDB" id="2543597at2759"/>
<dbReference type="CDD" id="cd13732">
    <property type="entry name" value="HFD_CENP-W"/>
    <property type="match status" value="1"/>
</dbReference>
<dbReference type="GO" id="GO:0046982">
    <property type="term" value="F:protein heterodimerization activity"/>
    <property type="evidence" value="ECO:0007669"/>
    <property type="project" value="InterPro"/>
</dbReference>
<comment type="caution">
    <text evidence="1">The sequence shown here is derived from an EMBL/GenBank/DDBJ whole genome shotgun (WGS) entry which is preliminary data.</text>
</comment>
<dbReference type="STRING" id="90262.A0A1X2IT31"/>
<gene>
    <name evidence="1" type="ORF">BCR42DRAFT_408051</name>
</gene>
<sequence>MRSVYNRRLFERRLQKNFQSCRIVKNLDVLIYLDYVLFIKRLAQVSSDSALQQQDMVDKRGLIPITDKHIKENMEQVLREFRG</sequence>
<dbReference type="InterPro" id="IPR009072">
    <property type="entry name" value="Histone-fold"/>
</dbReference>
<dbReference type="Gene3D" id="1.10.20.10">
    <property type="entry name" value="Histone, subunit A"/>
    <property type="match status" value="1"/>
</dbReference>